<dbReference type="InterPro" id="IPR001623">
    <property type="entry name" value="DnaJ_domain"/>
</dbReference>
<evidence type="ECO:0000256" key="2">
    <source>
        <dbReference type="ARBA" id="ARBA00023136"/>
    </source>
</evidence>
<accession>A0A653BXY2</accession>
<reference evidence="7 8" key="1">
    <citation type="submission" date="2019-01" db="EMBL/GenBank/DDBJ databases">
        <authorList>
            <person name="Sayadi A."/>
        </authorList>
    </citation>
    <scope>NUCLEOTIDE SEQUENCE [LARGE SCALE GENOMIC DNA]</scope>
</reference>
<name>A0A653BXY2_CALMS</name>
<keyword evidence="2" id="KW-0472">Membrane</keyword>
<dbReference type="CDD" id="cd06257">
    <property type="entry name" value="DnaJ"/>
    <property type="match status" value="1"/>
</dbReference>
<keyword evidence="4" id="KW-0143">Chaperone</keyword>
<dbReference type="InterPro" id="IPR036869">
    <property type="entry name" value="J_dom_sf"/>
</dbReference>
<evidence type="ECO:0000256" key="5">
    <source>
        <dbReference type="ARBA" id="ARBA00023288"/>
    </source>
</evidence>
<dbReference type="PRINTS" id="PR00625">
    <property type="entry name" value="JDOMAIN"/>
</dbReference>
<protein>
    <recommendedName>
        <fullName evidence="6">J domain-containing protein</fullName>
    </recommendedName>
</protein>
<dbReference type="PANTHER" id="PTHR44027:SF7">
    <property type="entry name" value="DNAJ HOMOLOG SUBFAMILY C MEMBER 5 HOMOLOG"/>
    <property type="match status" value="1"/>
</dbReference>
<evidence type="ECO:0000256" key="3">
    <source>
        <dbReference type="ARBA" id="ARBA00023139"/>
    </source>
</evidence>
<dbReference type="Proteomes" id="UP000410492">
    <property type="component" value="Unassembled WGS sequence"/>
</dbReference>
<dbReference type="OrthoDB" id="445556at2759"/>
<gene>
    <name evidence="7" type="ORF">CALMAC_LOCUS4641</name>
</gene>
<evidence type="ECO:0000256" key="1">
    <source>
        <dbReference type="ARBA" id="ARBA00004635"/>
    </source>
</evidence>
<dbReference type="GO" id="GO:0016020">
    <property type="term" value="C:membrane"/>
    <property type="evidence" value="ECO:0007669"/>
    <property type="project" value="UniProtKB-SubCell"/>
</dbReference>
<evidence type="ECO:0000313" key="7">
    <source>
        <dbReference type="EMBL" id="VEN40498.1"/>
    </source>
</evidence>
<dbReference type="PANTHER" id="PTHR44027">
    <property type="entry name" value="DNAJ HOMOLOG SUBFAMILY C MEMBER 5 HOMOLOG"/>
    <property type="match status" value="1"/>
</dbReference>
<dbReference type="Pfam" id="PF00226">
    <property type="entry name" value="DnaJ"/>
    <property type="match status" value="1"/>
</dbReference>
<dbReference type="InterPro" id="IPR051434">
    <property type="entry name" value="DnaJ_C_subfamily_member5"/>
</dbReference>
<evidence type="ECO:0000256" key="4">
    <source>
        <dbReference type="ARBA" id="ARBA00023186"/>
    </source>
</evidence>
<dbReference type="SMART" id="SM00271">
    <property type="entry name" value="DnaJ"/>
    <property type="match status" value="1"/>
</dbReference>
<dbReference type="SUPFAM" id="SSF46565">
    <property type="entry name" value="Chaperone J-domain"/>
    <property type="match status" value="1"/>
</dbReference>
<dbReference type="EMBL" id="CAACVG010006542">
    <property type="protein sequence ID" value="VEN40498.1"/>
    <property type="molecule type" value="Genomic_DNA"/>
</dbReference>
<evidence type="ECO:0000313" key="8">
    <source>
        <dbReference type="Proteomes" id="UP000410492"/>
    </source>
</evidence>
<organism evidence="7 8">
    <name type="scientific">Callosobruchus maculatus</name>
    <name type="common">Southern cowpea weevil</name>
    <name type="synonym">Pulse bruchid</name>
    <dbReference type="NCBI Taxonomy" id="64391"/>
    <lineage>
        <taxon>Eukaryota</taxon>
        <taxon>Metazoa</taxon>
        <taxon>Ecdysozoa</taxon>
        <taxon>Arthropoda</taxon>
        <taxon>Hexapoda</taxon>
        <taxon>Insecta</taxon>
        <taxon>Pterygota</taxon>
        <taxon>Neoptera</taxon>
        <taxon>Endopterygota</taxon>
        <taxon>Coleoptera</taxon>
        <taxon>Polyphaga</taxon>
        <taxon>Cucujiformia</taxon>
        <taxon>Chrysomeloidea</taxon>
        <taxon>Chrysomelidae</taxon>
        <taxon>Bruchinae</taxon>
        <taxon>Bruchini</taxon>
        <taxon>Callosobruchus</taxon>
    </lineage>
</organism>
<keyword evidence="5" id="KW-0449">Lipoprotein</keyword>
<proteinExistence type="predicted"/>
<comment type="subcellular location">
    <subcellularLocation>
        <location evidence="1">Membrane</location>
        <topology evidence="1">Lipid-anchor</topology>
    </subcellularLocation>
</comment>
<dbReference type="Gene3D" id="1.10.287.110">
    <property type="entry name" value="DnaJ domain"/>
    <property type="match status" value="1"/>
</dbReference>
<keyword evidence="8" id="KW-1185">Reference proteome</keyword>
<sequence length="158" mass="18037">MSTQNDSLYNILQLPKTATDEEIKKQYRILALRYHPDKNPNDPNAAEKIKDINRAYAVLGDETKRRIYDKYGKMGLAAAERFGEENIDMYFVRVPVWCKVLALFCYCITGCCFGCCFCCCCLCYCCNCCCGKCKFGQNDPIEPQPNFGAEPTTTQPRR</sequence>
<keyword evidence="3" id="KW-0564">Palmitate</keyword>
<feature type="domain" description="J" evidence="6">
    <location>
        <begin position="7"/>
        <end position="72"/>
    </location>
</feature>
<evidence type="ECO:0000259" key="6">
    <source>
        <dbReference type="PROSITE" id="PS50076"/>
    </source>
</evidence>
<dbReference type="PROSITE" id="PS50076">
    <property type="entry name" value="DNAJ_2"/>
    <property type="match status" value="1"/>
</dbReference>
<dbReference type="GO" id="GO:0005737">
    <property type="term" value="C:cytoplasm"/>
    <property type="evidence" value="ECO:0007669"/>
    <property type="project" value="UniProtKB-ARBA"/>
</dbReference>
<dbReference type="AlphaFoldDB" id="A0A653BXY2"/>